<keyword evidence="2" id="KW-1185">Reference proteome</keyword>
<evidence type="ECO:0000313" key="2">
    <source>
        <dbReference type="Proteomes" id="UP000693946"/>
    </source>
</evidence>
<gene>
    <name evidence="1" type="ORF">JOB18_008745</name>
</gene>
<evidence type="ECO:0000313" key="1">
    <source>
        <dbReference type="EMBL" id="KAG7511748.1"/>
    </source>
</evidence>
<dbReference type="Proteomes" id="UP000693946">
    <property type="component" value="Linkage Group LG15"/>
</dbReference>
<dbReference type="AlphaFoldDB" id="A0AAV6S2U8"/>
<dbReference type="EMBL" id="JAGKHQ010000007">
    <property type="protein sequence ID" value="KAG7511748.1"/>
    <property type="molecule type" value="Genomic_DNA"/>
</dbReference>
<proteinExistence type="predicted"/>
<protein>
    <submittedName>
        <fullName evidence="1">Uncharacterized protein</fullName>
    </submittedName>
</protein>
<comment type="caution">
    <text evidence="1">The sequence shown here is derived from an EMBL/GenBank/DDBJ whole genome shotgun (WGS) entry which is preliminary data.</text>
</comment>
<accession>A0AAV6S2U8</accession>
<organism evidence="1 2">
    <name type="scientific">Solea senegalensis</name>
    <name type="common">Senegalese sole</name>
    <dbReference type="NCBI Taxonomy" id="28829"/>
    <lineage>
        <taxon>Eukaryota</taxon>
        <taxon>Metazoa</taxon>
        <taxon>Chordata</taxon>
        <taxon>Craniata</taxon>
        <taxon>Vertebrata</taxon>
        <taxon>Euteleostomi</taxon>
        <taxon>Actinopterygii</taxon>
        <taxon>Neopterygii</taxon>
        <taxon>Teleostei</taxon>
        <taxon>Neoteleostei</taxon>
        <taxon>Acanthomorphata</taxon>
        <taxon>Carangaria</taxon>
        <taxon>Pleuronectiformes</taxon>
        <taxon>Pleuronectoidei</taxon>
        <taxon>Soleidae</taxon>
        <taxon>Solea</taxon>
    </lineage>
</organism>
<name>A0AAV6S2U8_SOLSE</name>
<reference evidence="1 2" key="1">
    <citation type="journal article" date="2021" name="Sci. Rep.">
        <title>Chromosome anchoring in Senegalese sole (Solea senegalensis) reveals sex-associated markers and genome rearrangements in flatfish.</title>
        <authorList>
            <person name="Guerrero-Cozar I."/>
            <person name="Gomez-Garrido J."/>
            <person name="Berbel C."/>
            <person name="Martinez-Blanch J.F."/>
            <person name="Alioto T."/>
            <person name="Claros M.G."/>
            <person name="Gagnaire P.A."/>
            <person name="Manchado M."/>
        </authorList>
    </citation>
    <scope>NUCLEOTIDE SEQUENCE [LARGE SCALE GENOMIC DNA]</scope>
    <source>
        <strain evidence="1">Sse05_10M</strain>
    </source>
</reference>
<sequence>MCERVTHRPDRTSDVYIDVKLTSSFGLPLSCGNQSSICITSRPHDTDASTDVRLVREVAPFLDTNINIVVSLESPVFDAMS</sequence>